<keyword evidence="2" id="KW-1185">Reference proteome</keyword>
<dbReference type="EMBL" id="JAGPXD010000005">
    <property type="protein sequence ID" value="KAH7354373.1"/>
    <property type="molecule type" value="Genomic_DNA"/>
</dbReference>
<name>A0A8K0T9H8_9PEZI</name>
<evidence type="ECO:0000313" key="2">
    <source>
        <dbReference type="Proteomes" id="UP000813385"/>
    </source>
</evidence>
<organism evidence="1 2">
    <name type="scientific">Plectosphaerella cucumerina</name>
    <dbReference type="NCBI Taxonomy" id="40658"/>
    <lineage>
        <taxon>Eukaryota</taxon>
        <taxon>Fungi</taxon>
        <taxon>Dikarya</taxon>
        <taxon>Ascomycota</taxon>
        <taxon>Pezizomycotina</taxon>
        <taxon>Sordariomycetes</taxon>
        <taxon>Hypocreomycetidae</taxon>
        <taxon>Glomerellales</taxon>
        <taxon>Plectosphaerellaceae</taxon>
        <taxon>Plectosphaerella</taxon>
    </lineage>
</organism>
<reference evidence="1" key="1">
    <citation type="journal article" date="2021" name="Nat. Commun.">
        <title>Genetic determinants of endophytism in the Arabidopsis root mycobiome.</title>
        <authorList>
            <person name="Mesny F."/>
            <person name="Miyauchi S."/>
            <person name="Thiergart T."/>
            <person name="Pickel B."/>
            <person name="Atanasova L."/>
            <person name="Karlsson M."/>
            <person name="Huettel B."/>
            <person name="Barry K.W."/>
            <person name="Haridas S."/>
            <person name="Chen C."/>
            <person name="Bauer D."/>
            <person name="Andreopoulos W."/>
            <person name="Pangilinan J."/>
            <person name="LaButti K."/>
            <person name="Riley R."/>
            <person name="Lipzen A."/>
            <person name="Clum A."/>
            <person name="Drula E."/>
            <person name="Henrissat B."/>
            <person name="Kohler A."/>
            <person name="Grigoriev I.V."/>
            <person name="Martin F.M."/>
            <person name="Hacquard S."/>
        </authorList>
    </citation>
    <scope>NUCLEOTIDE SEQUENCE</scope>
    <source>
        <strain evidence="1">MPI-CAGE-AT-0016</strain>
    </source>
</reference>
<dbReference type="OrthoDB" id="4834597at2759"/>
<dbReference type="Proteomes" id="UP000813385">
    <property type="component" value="Unassembled WGS sequence"/>
</dbReference>
<gene>
    <name evidence="1" type="ORF">B0T11DRAFT_127281</name>
</gene>
<comment type="caution">
    <text evidence="1">The sequence shown here is derived from an EMBL/GenBank/DDBJ whole genome shotgun (WGS) entry which is preliminary data.</text>
</comment>
<sequence>MVAGHLVPQCTLVTSQDQAAADAEASSYEIDISKPVYASYVKVDGLIYVKRLFNSQAGTSDGDVRLFLPAKDDAQTSAPAVWVLEDHQGVRKVAFLAPDVLDAWVRTKSPAPGLWCRKVTVDESSIIKIQSDGLKVRHVKDTLEEPSTDPLSQFFWETSLTSPPVLAPITVSNIPPLPLQSRIKSFDCNHPDAVGYLIACSGVGIYDIITHKQGQKDLSSLYDTIPDWFTHWMYMPLDHDEFITHIASQFRQKIQFPGQRGRTQPHHKQRSYVSLWLAR</sequence>
<dbReference type="AlphaFoldDB" id="A0A8K0T9H8"/>
<evidence type="ECO:0000313" key="1">
    <source>
        <dbReference type="EMBL" id="KAH7354373.1"/>
    </source>
</evidence>
<protein>
    <submittedName>
        <fullName evidence="1">Uncharacterized protein</fullName>
    </submittedName>
</protein>
<accession>A0A8K0T9H8</accession>
<proteinExistence type="predicted"/>